<feature type="region of interest" description="Disordered" evidence="1">
    <location>
        <begin position="609"/>
        <end position="630"/>
    </location>
</feature>
<organism evidence="2 3">
    <name type="scientific">Sclerotinia nivalis</name>
    <dbReference type="NCBI Taxonomy" id="352851"/>
    <lineage>
        <taxon>Eukaryota</taxon>
        <taxon>Fungi</taxon>
        <taxon>Dikarya</taxon>
        <taxon>Ascomycota</taxon>
        <taxon>Pezizomycotina</taxon>
        <taxon>Leotiomycetes</taxon>
        <taxon>Helotiales</taxon>
        <taxon>Sclerotiniaceae</taxon>
        <taxon>Sclerotinia</taxon>
    </lineage>
</organism>
<feature type="compositionally biased region" description="Polar residues" evidence="1">
    <location>
        <begin position="65"/>
        <end position="77"/>
    </location>
</feature>
<sequence length="1130" mass="126714">MHNTMARETWVWSCCWCRDPRGNYRSLGMTVEILSCPECAHVRCESCYVQWVKIHSPTLPPSRRGTASPQSGSNLESRGSGRVRGTGEGDNSIFDEQLEVLERMLDPTAHTTPSQFTQIPDPAESSSDFVFQGTATSRLQELGLGVVESGLEVVDAGQKDMRSIDPRPENKNIKTETMEVETGFNAQPESRYIHSHRDFTNQQTDTTCASSLTSANATEFSGPLERPKLLFQITHPIGNNEVENKQASPLELFVTNPASYSEEITVLHHKILQLGQNTFENIEQDYMAKRHVIPFRKLDVELEPSIPFSLSFEQRAKINGYIQVQILASTETLSSILGGTQLLQNEGFSNSSSYNIIVADIDRPNVLNIRPVSIPILNLLLKLLHEVNSCNQQRDMVLKDVAELLSHIVVSLGLGIPPIAVVADEHNLKRQQDICHLLSSVLAVLHVALMSFVRSHLDISGYTPSGSLSDGLHIESPGGTLFLGSRRLKCLNGLLKQPVWAFSFIPKNSKNLKVDYDGFYISSSIDDLVELWGPFRLNYAKDTKRAILNSIETRGGRFIAIGSGDSQVQPLNDETPCHWSTWLDIPRDQQRVEEVEAIDTTKRLLVGTHSSDESGSRLGGAGRQGQKRRRRPKLEMLERCMCKERYASKYGEFDLSTRAPSWKLDARTFQASGGQYFTVTMGFTYKFDAGWTLKDAILESWIDAGKDDSSHIPNPHYMDYLVVLDISHCSGHARRISLWKLLQYSDLRVYFRRNLEMGICQEIESVLLQHYSDDCFATIWPTLDTNKRNVLTLAFKFVLKTLRCTGVGQDGLLQVWDITTIPRIDGRRIDPRWSTLVQDDIGCATFAIITGACKTYKPRVRALEKPPAGLQILYTKVCITADQELNQRDASINERVIPPHLESSSSPSFSSRWGVPRSNSKDTKLEKFSDMAQVNAEEKLLESIRMRQKAREMTSGDAKSNDSIRQSVSPGSIRPRITPTNGNTNIYDDTRPRSSNGTLQSRAKGKRKPEAFICETSLSFRNGRGQKVGKLILEPLEGPEKYVDLNSFSETSSLPATWQSSSSSLIDTIYEKGVQIDKNVSSWAQRSTGLIPRLIGRVALEEKSNPPFVTEYIRPGDQTAYQRVLMLYIC</sequence>
<feature type="region of interest" description="Disordered" evidence="1">
    <location>
        <begin position="950"/>
        <end position="1008"/>
    </location>
</feature>
<comment type="caution">
    <text evidence="2">The sequence shown here is derived from an EMBL/GenBank/DDBJ whole genome shotgun (WGS) entry which is preliminary data.</text>
</comment>
<feature type="compositionally biased region" description="Basic and acidic residues" evidence="1">
    <location>
        <begin position="950"/>
        <end position="962"/>
    </location>
</feature>
<protein>
    <submittedName>
        <fullName evidence="2">Uncharacterized protein</fullName>
    </submittedName>
</protein>
<dbReference type="AlphaFoldDB" id="A0A9X0AFZ6"/>
<feature type="region of interest" description="Disordered" evidence="1">
    <location>
        <begin position="59"/>
        <end position="91"/>
    </location>
</feature>
<dbReference type="Proteomes" id="UP001152300">
    <property type="component" value="Unassembled WGS sequence"/>
</dbReference>
<evidence type="ECO:0000313" key="2">
    <source>
        <dbReference type="EMBL" id="KAJ8061960.1"/>
    </source>
</evidence>
<accession>A0A9X0AFZ6</accession>
<gene>
    <name evidence="2" type="ORF">OCU04_009744</name>
</gene>
<dbReference type="OrthoDB" id="428577at2759"/>
<proteinExistence type="predicted"/>
<evidence type="ECO:0000313" key="3">
    <source>
        <dbReference type="Proteomes" id="UP001152300"/>
    </source>
</evidence>
<evidence type="ECO:0000256" key="1">
    <source>
        <dbReference type="SAM" id="MobiDB-lite"/>
    </source>
</evidence>
<reference evidence="2" key="1">
    <citation type="submission" date="2022-11" db="EMBL/GenBank/DDBJ databases">
        <title>Genome Resource of Sclerotinia nivalis Strain SnTB1, a Plant Pathogen Isolated from American Ginseng.</title>
        <authorList>
            <person name="Fan S."/>
        </authorList>
    </citation>
    <scope>NUCLEOTIDE SEQUENCE</scope>
    <source>
        <strain evidence="2">SnTB1</strain>
    </source>
</reference>
<feature type="region of interest" description="Disordered" evidence="1">
    <location>
        <begin position="898"/>
        <end position="922"/>
    </location>
</feature>
<name>A0A9X0AFZ6_9HELO</name>
<keyword evidence="3" id="KW-1185">Reference proteome</keyword>
<feature type="compositionally biased region" description="Polar residues" evidence="1">
    <location>
        <begin position="978"/>
        <end position="1001"/>
    </location>
</feature>
<dbReference type="EMBL" id="JAPEIS010000011">
    <property type="protein sequence ID" value="KAJ8061960.1"/>
    <property type="molecule type" value="Genomic_DNA"/>
</dbReference>